<accession>A0A0F9CD92</accession>
<feature type="non-terminal residue" evidence="2">
    <location>
        <position position="271"/>
    </location>
</feature>
<sequence>MDASTRVLRRLDAAVDPAHELAVVEEQRASDGAPTLRVWNVEHDAYVCEHTPTHREAMHWFEHGATADEPPCVHCASGPYPRCAPGSERAAKLRTQLWRVPATARAVLALIGVDDPPEKRQATADVPEKRKKKRTRTEKILENTLNVPPEILVQILFRLDARDLLSTIDVNRQLRALTIDVLRRLPGVLLCGVMLHAARNGRRAILNLLTAHQHFGAFAPAALQVAAEAGPVSVVSFLLNDGHADPVDNWDMRPLLNAVWHDRADVVERLK</sequence>
<proteinExistence type="predicted"/>
<dbReference type="SUPFAM" id="SSF48403">
    <property type="entry name" value="Ankyrin repeat"/>
    <property type="match status" value="1"/>
</dbReference>
<dbReference type="EMBL" id="LAZR01036625">
    <property type="protein sequence ID" value="KKL24362.1"/>
    <property type="molecule type" value="Genomic_DNA"/>
</dbReference>
<reference evidence="2" key="1">
    <citation type="journal article" date="2015" name="Nature">
        <title>Complex archaea that bridge the gap between prokaryotes and eukaryotes.</title>
        <authorList>
            <person name="Spang A."/>
            <person name="Saw J.H."/>
            <person name="Jorgensen S.L."/>
            <person name="Zaremba-Niedzwiedzka K."/>
            <person name="Martijn J."/>
            <person name="Lind A.E."/>
            <person name="van Eijk R."/>
            <person name="Schleper C."/>
            <person name="Guy L."/>
            <person name="Ettema T.J."/>
        </authorList>
    </citation>
    <scope>NUCLEOTIDE SEQUENCE</scope>
</reference>
<dbReference type="InterPro" id="IPR036770">
    <property type="entry name" value="Ankyrin_rpt-contain_sf"/>
</dbReference>
<dbReference type="AlphaFoldDB" id="A0A0F9CD92"/>
<dbReference type="PROSITE" id="PS50181">
    <property type="entry name" value="FBOX"/>
    <property type="match status" value="1"/>
</dbReference>
<dbReference type="Gene3D" id="1.25.40.20">
    <property type="entry name" value="Ankyrin repeat-containing domain"/>
    <property type="match status" value="1"/>
</dbReference>
<feature type="domain" description="F-box" evidence="1">
    <location>
        <begin position="141"/>
        <end position="185"/>
    </location>
</feature>
<gene>
    <name evidence="2" type="ORF">LCGC14_2416070</name>
</gene>
<comment type="caution">
    <text evidence="2">The sequence shown here is derived from an EMBL/GenBank/DDBJ whole genome shotgun (WGS) entry which is preliminary data.</text>
</comment>
<organism evidence="2">
    <name type="scientific">marine sediment metagenome</name>
    <dbReference type="NCBI Taxonomy" id="412755"/>
    <lineage>
        <taxon>unclassified sequences</taxon>
        <taxon>metagenomes</taxon>
        <taxon>ecological metagenomes</taxon>
    </lineage>
</organism>
<evidence type="ECO:0000313" key="2">
    <source>
        <dbReference type="EMBL" id="KKL24362.1"/>
    </source>
</evidence>
<dbReference type="Pfam" id="PF12937">
    <property type="entry name" value="F-box-like"/>
    <property type="match status" value="1"/>
</dbReference>
<dbReference type="SUPFAM" id="SSF81383">
    <property type="entry name" value="F-box domain"/>
    <property type="match status" value="1"/>
</dbReference>
<name>A0A0F9CD92_9ZZZZ</name>
<dbReference type="InterPro" id="IPR036047">
    <property type="entry name" value="F-box-like_dom_sf"/>
</dbReference>
<dbReference type="InterPro" id="IPR001810">
    <property type="entry name" value="F-box_dom"/>
</dbReference>
<protein>
    <recommendedName>
        <fullName evidence="1">F-box domain-containing protein</fullName>
    </recommendedName>
</protein>
<evidence type="ECO:0000259" key="1">
    <source>
        <dbReference type="PROSITE" id="PS50181"/>
    </source>
</evidence>